<dbReference type="GO" id="GO:0006351">
    <property type="term" value="P:DNA-templated transcription"/>
    <property type="evidence" value="ECO:0007669"/>
    <property type="project" value="InterPro"/>
</dbReference>
<evidence type="ECO:0000256" key="4">
    <source>
        <dbReference type="ARBA" id="ARBA00023125"/>
    </source>
</evidence>
<dbReference type="PANTHER" id="PTHR47540:SF6">
    <property type="entry name" value="ZN(II)2CYS6 TRANSCRIPTION FACTOR (EUROFUNG)"/>
    <property type="match status" value="1"/>
</dbReference>
<dbReference type="SMART" id="SM00066">
    <property type="entry name" value="GAL4"/>
    <property type="match status" value="1"/>
</dbReference>
<keyword evidence="6" id="KW-0539">Nucleus</keyword>
<dbReference type="SUPFAM" id="SSF57701">
    <property type="entry name" value="Zn2/Cys6 DNA-binding domain"/>
    <property type="match status" value="1"/>
</dbReference>
<dbReference type="InterPro" id="IPR007219">
    <property type="entry name" value="XnlR_reg_dom"/>
</dbReference>
<evidence type="ECO:0000256" key="3">
    <source>
        <dbReference type="ARBA" id="ARBA00023015"/>
    </source>
</evidence>
<keyword evidence="3" id="KW-0805">Transcription regulation</keyword>
<dbReference type="InterPro" id="IPR051711">
    <property type="entry name" value="Stress_Response_Reg"/>
</dbReference>
<feature type="region of interest" description="Disordered" evidence="7">
    <location>
        <begin position="1"/>
        <end position="21"/>
    </location>
</feature>
<dbReference type="PROSITE" id="PS50048">
    <property type="entry name" value="ZN2_CY6_FUNGAL_2"/>
    <property type="match status" value="1"/>
</dbReference>
<dbReference type="AlphaFoldDB" id="A0A8K0X4Z2"/>
<evidence type="ECO:0000313" key="9">
    <source>
        <dbReference type="EMBL" id="KAH7367303.1"/>
    </source>
</evidence>
<keyword evidence="4" id="KW-0238">DNA-binding</keyword>
<dbReference type="GO" id="GO:0043565">
    <property type="term" value="F:sequence-specific DNA binding"/>
    <property type="evidence" value="ECO:0007669"/>
    <property type="project" value="TreeGrafter"/>
</dbReference>
<dbReference type="Gene3D" id="4.10.240.10">
    <property type="entry name" value="Zn(2)-C6 fungal-type DNA-binding domain"/>
    <property type="match status" value="1"/>
</dbReference>
<feature type="compositionally biased region" description="Polar residues" evidence="7">
    <location>
        <begin position="95"/>
        <end position="108"/>
    </location>
</feature>
<dbReference type="Proteomes" id="UP000813385">
    <property type="component" value="Unassembled WGS sequence"/>
</dbReference>
<dbReference type="Pfam" id="PF04082">
    <property type="entry name" value="Fungal_trans"/>
    <property type="match status" value="1"/>
</dbReference>
<evidence type="ECO:0000313" key="10">
    <source>
        <dbReference type="Proteomes" id="UP000813385"/>
    </source>
</evidence>
<evidence type="ECO:0000256" key="5">
    <source>
        <dbReference type="ARBA" id="ARBA00023163"/>
    </source>
</evidence>
<accession>A0A8K0X4Z2</accession>
<feature type="region of interest" description="Disordered" evidence="7">
    <location>
        <begin position="77"/>
        <end position="118"/>
    </location>
</feature>
<keyword evidence="2" id="KW-0479">Metal-binding</keyword>
<organism evidence="9 10">
    <name type="scientific">Plectosphaerella cucumerina</name>
    <dbReference type="NCBI Taxonomy" id="40658"/>
    <lineage>
        <taxon>Eukaryota</taxon>
        <taxon>Fungi</taxon>
        <taxon>Dikarya</taxon>
        <taxon>Ascomycota</taxon>
        <taxon>Pezizomycotina</taxon>
        <taxon>Sordariomycetes</taxon>
        <taxon>Hypocreomycetidae</taxon>
        <taxon>Glomerellales</taxon>
        <taxon>Plectosphaerellaceae</taxon>
        <taxon>Plectosphaerella</taxon>
    </lineage>
</organism>
<comment type="subcellular location">
    <subcellularLocation>
        <location evidence="1">Nucleus</location>
    </subcellularLocation>
</comment>
<dbReference type="InterPro" id="IPR001138">
    <property type="entry name" value="Zn2Cys6_DnaBD"/>
</dbReference>
<evidence type="ECO:0000259" key="8">
    <source>
        <dbReference type="PROSITE" id="PS50048"/>
    </source>
</evidence>
<feature type="compositionally biased region" description="Polar residues" evidence="7">
    <location>
        <begin position="1"/>
        <end position="13"/>
    </location>
</feature>
<feature type="domain" description="Zn(2)-C6 fungal-type" evidence="8">
    <location>
        <begin position="24"/>
        <end position="52"/>
    </location>
</feature>
<reference evidence="9" key="1">
    <citation type="journal article" date="2021" name="Nat. Commun.">
        <title>Genetic determinants of endophytism in the Arabidopsis root mycobiome.</title>
        <authorList>
            <person name="Mesny F."/>
            <person name="Miyauchi S."/>
            <person name="Thiergart T."/>
            <person name="Pickel B."/>
            <person name="Atanasova L."/>
            <person name="Karlsson M."/>
            <person name="Huettel B."/>
            <person name="Barry K.W."/>
            <person name="Haridas S."/>
            <person name="Chen C."/>
            <person name="Bauer D."/>
            <person name="Andreopoulos W."/>
            <person name="Pangilinan J."/>
            <person name="LaButti K."/>
            <person name="Riley R."/>
            <person name="Lipzen A."/>
            <person name="Clum A."/>
            <person name="Drula E."/>
            <person name="Henrissat B."/>
            <person name="Kohler A."/>
            <person name="Grigoriev I.V."/>
            <person name="Martin F.M."/>
            <person name="Hacquard S."/>
        </authorList>
    </citation>
    <scope>NUCLEOTIDE SEQUENCE</scope>
    <source>
        <strain evidence="9">MPI-CAGE-AT-0016</strain>
    </source>
</reference>
<evidence type="ECO:0000256" key="7">
    <source>
        <dbReference type="SAM" id="MobiDB-lite"/>
    </source>
</evidence>
<dbReference type="SMART" id="SM00906">
    <property type="entry name" value="Fungal_trans"/>
    <property type="match status" value="1"/>
</dbReference>
<dbReference type="EMBL" id="JAGPXD010000002">
    <property type="protein sequence ID" value="KAH7367303.1"/>
    <property type="molecule type" value="Genomic_DNA"/>
</dbReference>
<dbReference type="GO" id="GO:0005634">
    <property type="term" value="C:nucleus"/>
    <property type="evidence" value="ECO:0007669"/>
    <property type="project" value="UniProtKB-SubCell"/>
</dbReference>
<dbReference type="Pfam" id="PF00172">
    <property type="entry name" value="Zn_clus"/>
    <property type="match status" value="1"/>
</dbReference>
<dbReference type="PANTHER" id="PTHR47540">
    <property type="entry name" value="THIAMINE REPRESSIBLE GENES REGULATORY PROTEIN THI5"/>
    <property type="match status" value="1"/>
</dbReference>
<evidence type="ECO:0000256" key="1">
    <source>
        <dbReference type="ARBA" id="ARBA00004123"/>
    </source>
</evidence>
<evidence type="ECO:0000256" key="6">
    <source>
        <dbReference type="ARBA" id="ARBA00023242"/>
    </source>
</evidence>
<gene>
    <name evidence="9" type="ORF">B0T11DRAFT_52442</name>
</gene>
<dbReference type="GO" id="GO:0045944">
    <property type="term" value="P:positive regulation of transcription by RNA polymerase II"/>
    <property type="evidence" value="ECO:0007669"/>
    <property type="project" value="TreeGrafter"/>
</dbReference>
<sequence length="662" mass="74327">MSQSTRNSQNPESAPSLPQKKAVACRSCNARKVKCSGTKPCNNCTRASECIYPQRDRQVRVHQSYLDRILKENAELRARQAQSEAPTKAPETEESGTVTEGPSSTTPARGNISDDTPEHEIMEESDWFLRTSTSDTPIWIAEISDAAFATRFRQVASSSPAPSHIPRSTYISDDDPFYSATTTPSWPSPPRAKMLIEAALQFLQKNYHVVRRSEILPSIASGRGGQASRPVRAVKMWALFALGELRASKGVDPTRDFPGLAYFKVASEFARVVHERPQLETVETNVLLALYSLEVNRRHSASVFVGAAMRTATIMGLHTNISPGSLPDAQTREHRNRVWWTVYVLDRFLSSKVGLPLSISDDDISVDDPSNSSALSPEDFGDHAHFMAVIRLAKIAGNISRSLYVRAPHQATFLQRMESIRQQLVQWKDQLSSEVKVDFDFAEDRNDTLRPPTYNLELMFNQLFIIATRPILLFVFRRHISESRQTLADGPTPESVKRVAEECVRTARRSFRILAKYWVNGEVHTFNYSYVRYLFSAAVILVISSELGQEMSQDDHDEYALAASFLQQLEHNGNFAAMEFCSHIKEIQRILQNSRSQNPQLLAPLPAAQGLGSVTQAPHPPAGVFALRPDGNELDEEMPLDLSFLDDWIYDNAFQQLPWQGE</sequence>
<keyword evidence="10" id="KW-1185">Reference proteome</keyword>
<dbReference type="InterPro" id="IPR036864">
    <property type="entry name" value="Zn2-C6_fun-type_DNA-bd_sf"/>
</dbReference>
<protein>
    <submittedName>
        <fullName evidence="9">Fungal-specific transcription factor domain-containing protein</fullName>
    </submittedName>
</protein>
<dbReference type="CDD" id="cd00067">
    <property type="entry name" value="GAL4"/>
    <property type="match status" value="1"/>
</dbReference>
<dbReference type="OrthoDB" id="3266505at2759"/>
<proteinExistence type="predicted"/>
<dbReference type="GO" id="GO:0000981">
    <property type="term" value="F:DNA-binding transcription factor activity, RNA polymerase II-specific"/>
    <property type="evidence" value="ECO:0007669"/>
    <property type="project" value="InterPro"/>
</dbReference>
<evidence type="ECO:0000256" key="2">
    <source>
        <dbReference type="ARBA" id="ARBA00022723"/>
    </source>
</evidence>
<dbReference type="GO" id="GO:0008270">
    <property type="term" value="F:zinc ion binding"/>
    <property type="evidence" value="ECO:0007669"/>
    <property type="project" value="InterPro"/>
</dbReference>
<keyword evidence="5" id="KW-0804">Transcription</keyword>
<comment type="caution">
    <text evidence="9">The sequence shown here is derived from an EMBL/GenBank/DDBJ whole genome shotgun (WGS) entry which is preliminary data.</text>
</comment>
<name>A0A8K0X4Z2_9PEZI</name>
<dbReference type="CDD" id="cd12148">
    <property type="entry name" value="fungal_TF_MHR"/>
    <property type="match status" value="1"/>
</dbReference>